<comment type="subcellular location">
    <subcellularLocation>
        <location evidence="1">Cell membrane</location>
        <topology evidence="1">Multi-pass membrane protein</topology>
    </subcellularLocation>
</comment>
<organism evidence="7 8">
    <name type="scientific">Pseudomonas kuykendallii</name>
    <dbReference type="NCBI Taxonomy" id="1007099"/>
    <lineage>
        <taxon>Bacteria</taxon>
        <taxon>Pseudomonadati</taxon>
        <taxon>Pseudomonadota</taxon>
        <taxon>Gammaproteobacteria</taxon>
        <taxon>Pseudomonadales</taxon>
        <taxon>Pseudomonadaceae</taxon>
        <taxon>Pseudomonas</taxon>
    </lineage>
</organism>
<feature type="transmembrane region" description="Helical" evidence="6">
    <location>
        <begin position="156"/>
        <end position="173"/>
    </location>
</feature>
<feature type="transmembrane region" description="Helical" evidence="6">
    <location>
        <begin position="278"/>
        <end position="299"/>
    </location>
</feature>
<dbReference type="PANTHER" id="PTHR30250">
    <property type="entry name" value="PST FAMILY PREDICTED COLANIC ACID TRANSPORTER"/>
    <property type="match status" value="1"/>
</dbReference>
<keyword evidence="4 6" id="KW-1133">Transmembrane helix</keyword>
<dbReference type="EMBL" id="FNNU01000009">
    <property type="protein sequence ID" value="SDY01145.1"/>
    <property type="molecule type" value="Genomic_DNA"/>
</dbReference>
<evidence type="ECO:0000313" key="7">
    <source>
        <dbReference type="EMBL" id="SDY01145.1"/>
    </source>
</evidence>
<dbReference type="OrthoDB" id="6808362at2"/>
<protein>
    <recommendedName>
        <fullName evidence="9">Membrane protein involved in the export of O-antigen and teichoic acid</fullName>
    </recommendedName>
</protein>
<name>A0A1H3GDN3_9PSED</name>
<dbReference type="Proteomes" id="UP000243778">
    <property type="component" value="Unassembled WGS sequence"/>
</dbReference>
<feature type="transmembrane region" description="Helical" evidence="6">
    <location>
        <begin position="100"/>
        <end position="117"/>
    </location>
</feature>
<feature type="transmembrane region" description="Helical" evidence="6">
    <location>
        <begin position="311"/>
        <end position="334"/>
    </location>
</feature>
<evidence type="ECO:0008006" key="9">
    <source>
        <dbReference type="Google" id="ProtNLM"/>
    </source>
</evidence>
<keyword evidence="3 6" id="KW-0812">Transmembrane</keyword>
<evidence type="ECO:0000256" key="1">
    <source>
        <dbReference type="ARBA" id="ARBA00004651"/>
    </source>
</evidence>
<dbReference type="AlphaFoldDB" id="A0A1H3GDN3"/>
<feature type="transmembrane region" description="Helical" evidence="6">
    <location>
        <begin position="204"/>
        <end position="226"/>
    </location>
</feature>
<feature type="transmembrane region" description="Helical" evidence="6">
    <location>
        <begin position="7"/>
        <end position="29"/>
    </location>
</feature>
<dbReference type="InterPro" id="IPR050833">
    <property type="entry name" value="Poly_Biosynth_Transport"/>
</dbReference>
<reference evidence="8" key="1">
    <citation type="submission" date="2016-10" db="EMBL/GenBank/DDBJ databases">
        <authorList>
            <person name="Varghese N."/>
            <person name="Submissions S."/>
        </authorList>
    </citation>
    <scope>NUCLEOTIDE SEQUENCE [LARGE SCALE GENOMIC DNA]</scope>
    <source>
        <strain evidence="8">NRRL B-59562</strain>
    </source>
</reference>
<gene>
    <name evidence="7" type="ORF">SAMN05216287_4323</name>
</gene>
<keyword evidence="8" id="KW-1185">Reference proteome</keyword>
<dbReference type="STRING" id="1007099.SAMN05216287_4323"/>
<dbReference type="GO" id="GO:0005886">
    <property type="term" value="C:plasma membrane"/>
    <property type="evidence" value="ECO:0007669"/>
    <property type="project" value="UniProtKB-SubCell"/>
</dbReference>
<feature type="transmembrane region" description="Helical" evidence="6">
    <location>
        <begin position="76"/>
        <end position="94"/>
    </location>
</feature>
<proteinExistence type="predicted"/>
<dbReference type="PANTHER" id="PTHR30250:SF11">
    <property type="entry name" value="O-ANTIGEN TRANSPORTER-RELATED"/>
    <property type="match status" value="1"/>
</dbReference>
<evidence type="ECO:0000256" key="6">
    <source>
        <dbReference type="SAM" id="Phobius"/>
    </source>
</evidence>
<feature type="transmembrane region" description="Helical" evidence="6">
    <location>
        <begin position="129"/>
        <end position="150"/>
    </location>
</feature>
<sequence length="396" mass="43738">MLKRIVAVFLGDGFSKAINISVSLYLISFLAIDQYAYFTVVFTSIMMGYQVACGLIERLYIADHSNFIVNAQQKRLLIALPIGSVLFVYAVTVLEYKAGFYFLAGYSVFICFQMSRIEAQKNEEFKRFIGMDILKNCIWASLTAVLVLVGAQLADYFLIVLIFSTWVIVLCANHSPRSVAIKRSESNLGEVAGSINYLVMRADIVLYSVLAGCMPYIALVLVSFMGSASNVAVYGVAMRYQALFSMAVYAINVVLLPRMASGGTEEVRYIISAFYKKLPYALLASIIAVAIVWYVMPFLGAEKYSGARLTFLLFAGCSLCSLISAPASTFLLALGQYRSMLKSICLGLLTIIMTLPVMLFFSKLYGVAWACAFGYLCSAGALILHMKRTAHENFDH</sequence>
<evidence type="ECO:0000256" key="2">
    <source>
        <dbReference type="ARBA" id="ARBA00022475"/>
    </source>
</evidence>
<evidence type="ECO:0000256" key="3">
    <source>
        <dbReference type="ARBA" id="ARBA00022692"/>
    </source>
</evidence>
<evidence type="ECO:0000256" key="5">
    <source>
        <dbReference type="ARBA" id="ARBA00023136"/>
    </source>
</evidence>
<keyword evidence="2" id="KW-1003">Cell membrane</keyword>
<dbReference type="RefSeq" id="WP_139210767.1">
    <property type="nucleotide sequence ID" value="NZ_FNNU01000009.1"/>
</dbReference>
<feature type="transmembrane region" description="Helical" evidence="6">
    <location>
        <begin position="367"/>
        <end position="384"/>
    </location>
</feature>
<evidence type="ECO:0000256" key="4">
    <source>
        <dbReference type="ARBA" id="ARBA00022989"/>
    </source>
</evidence>
<keyword evidence="5 6" id="KW-0472">Membrane</keyword>
<feature type="transmembrane region" description="Helical" evidence="6">
    <location>
        <begin position="35"/>
        <end position="56"/>
    </location>
</feature>
<feature type="transmembrane region" description="Helical" evidence="6">
    <location>
        <begin position="238"/>
        <end position="257"/>
    </location>
</feature>
<feature type="transmembrane region" description="Helical" evidence="6">
    <location>
        <begin position="341"/>
        <end position="361"/>
    </location>
</feature>
<accession>A0A1H3GDN3</accession>
<evidence type="ECO:0000313" key="8">
    <source>
        <dbReference type="Proteomes" id="UP000243778"/>
    </source>
</evidence>